<protein>
    <submittedName>
        <fullName evidence="2">AsnC family transcriptional regulator</fullName>
    </submittedName>
</protein>
<organism evidence="2 3">
    <name type="scientific">candidate division KSB3 bacterium</name>
    <dbReference type="NCBI Taxonomy" id="2044937"/>
    <lineage>
        <taxon>Bacteria</taxon>
        <taxon>candidate division KSB3</taxon>
    </lineage>
</organism>
<keyword evidence="1" id="KW-0472">Membrane</keyword>
<proteinExistence type="predicted"/>
<dbReference type="AlphaFoldDB" id="A0A2G6KJQ7"/>
<accession>A0A2G6KJQ7</accession>
<dbReference type="Proteomes" id="UP000230821">
    <property type="component" value="Unassembled WGS sequence"/>
</dbReference>
<evidence type="ECO:0000313" key="2">
    <source>
        <dbReference type="EMBL" id="PIE35901.1"/>
    </source>
</evidence>
<evidence type="ECO:0000256" key="1">
    <source>
        <dbReference type="SAM" id="Phobius"/>
    </source>
</evidence>
<name>A0A2G6KJQ7_9BACT</name>
<dbReference type="EMBL" id="PDSK01000030">
    <property type="protein sequence ID" value="PIE35901.1"/>
    <property type="molecule type" value="Genomic_DNA"/>
</dbReference>
<evidence type="ECO:0000313" key="3">
    <source>
        <dbReference type="Proteomes" id="UP000230821"/>
    </source>
</evidence>
<sequence>MSQKVTPDYMLGSESQLKWKEKYFFGPKGIGFLEPGIVGLDDATMSAYNVAKSSYQIHPEVFNLDYLAKATGLKKEDVRKRMLRMYDEHYIMYVMNPATQVYGWGLYYWFVKLKEGTSKTDKAELSEWFQNKDDICSGYECSGGDFDFYNGNHMRVLDNLLSSVIAPWKNNPNVEFVHICPIRRDIRESHVNMWDSTPETYRDNFWGDGQLEKLAKFQKKLDLDDLKIVKALNDNKPVKKMFDFQVLSQISGLDPKEMEEGFASLVEQKRIIVPLVYLNFEKLGLSNHVFVIRMFQITPSYRKAQIVDELAAIPEFNLVKEFSDAFYDAVFFAYNEITDIEALRQKIRGYAEIEELKETDIPRMYRRWVCRLDEQNGYWEECVFTDDFLEDRTDKNAPEYCPILKKEEVRS</sequence>
<comment type="caution">
    <text evidence="2">The sequence shown here is derived from an EMBL/GenBank/DDBJ whole genome shotgun (WGS) entry which is preliminary data.</text>
</comment>
<reference evidence="2 3" key="1">
    <citation type="submission" date="2017-10" db="EMBL/GenBank/DDBJ databases">
        <title>Novel microbial diversity and functional potential in the marine mammal oral microbiome.</title>
        <authorList>
            <person name="Dudek N.K."/>
            <person name="Sun C.L."/>
            <person name="Burstein D."/>
            <person name="Kantor R.S."/>
            <person name="Aliaga Goltsman D.S."/>
            <person name="Bik E.M."/>
            <person name="Thomas B.C."/>
            <person name="Banfield J.F."/>
            <person name="Relman D.A."/>
        </authorList>
    </citation>
    <scope>NUCLEOTIDE SEQUENCE [LARGE SCALE GENOMIC DNA]</scope>
    <source>
        <strain evidence="2">DOLJORAL78_47_16</strain>
    </source>
</reference>
<gene>
    <name evidence="2" type="ORF">CSA56_02335</name>
</gene>
<keyword evidence="1" id="KW-0812">Transmembrane</keyword>
<feature type="transmembrane region" description="Helical" evidence="1">
    <location>
        <begin position="90"/>
        <end position="110"/>
    </location>
</feature>
<keyword evidence="1" id="KW-1133">Transmembrane helix</keyword>